<protein>
    <submittedName>
        <fullName evidence="2">Uncharacterized protein</fullName>
    </submittedName>
</protein>
<evidence type="ECO:0000256" key="1">
    <source>
        <dbReference type="SAM" id="Phobius"/>
    </source>
</evidence>
<accession>A0A5C6VI04</accession>
<dbReference type="RefSeq" id="WP_147235773.1">
    <property type="nucleotide sequence ID" value="NZ_VOQS01000003.1"/>
</dbReference>
<feature type="transmembrane region" description="Helical" evidence="1">
    <location>
        <begin position="6"/>
        <end position="25"/>
    </location>
</feature>
<keyword evidence="1" id="KW-0472">Membrane</keyword>
<reference evidence="2 3" key="1">
    <citation type="journal article" date="2018" name="Int. J. Syst. Evol. Microbiol.">
        <title>Paraburkholderia azotifigens sp. nov., a nitrogen-fixing bacterium isolated from paddy soil.</title>
        <authorList>
            <person name="Choi G.M."/>
            <person name="Im W.T."/>
        </authorList>
    </citation>
    <scope>NUCLEOTIDE SEQUENCE [LARGE SCALE GENOMIC DNA]</scope>
    <source>
        <strain evidence="2 3">NF 2-5-3</strain>
    </source>
</reference>
<dbReference type="Proteomes" id="UP000321776">
    <property type="component" value="Unassembled WGS sequence"/>
</dbReference>
<evidence type="ECO:0000313" key="2">
    <source>
        <dbReference type="EMBL" id="TXC83395.1"/>
    </source>
</evidence>
<dbReference type="AlphaFoldDB" id="A0A5C6VI04"/>
<organism evidence="2 3">
    <name type="scientific">Paraburkholderia azotifigens</name>
    <dbReference type="NCBI Taxonomy" id="2057004"/>
    <lineage>
        <taxon>Bacteria</taxon>
        <taxon>Pseudomonadati</taxon>
        <taxon>Pseudomonadota</taxon>
        <taxon>Betaproteobacteria</taxon>
        <taxon>Burkholderiales</taxon>
        <taxon>Burkholderiaceae</taxon>
        <taxon>Paraburkholderia</taxon>
    </lineage>
</organism>
<proteinExistence type="predicted"/>
<keyword evidence="1" id="KW-1133">Transmembrane helix</keyword>
<sequence length="63" mass="7213">MSATQSPLFDFSVFSFFGFWFLLRWHPRIRIGASRVAPVRGGTYFLCRRKESKGISAKVLALT</sequence>
<name>A0A5C6VI04_9BURK</name>
<comment type="caution">
    <text evidence="2">The sequence shown here is derived from an EMBL/GenBank/DDBJ whole genome shotgun (WGS) entry which is preliminary data.</text>
</comment>
<evidence type="ECO:0000313" key="3">
    <source>
        <dbReference type="Proteomes" id="UP000321776"/>
    </source>
</evidence>
<keyword evidence="1" id="KW-0812">Transmembrane</keyword>
<gene>
    <name evidence="2" type="ORF">FRZ40_23635</name>
</gene>
<dbReference type="EMBL" id="VOQS01000003">
    <property type="protein sequence ID" value="TXC83395.1"/>
    <property type="molecule type" value="Genomic_DNA"/>
</dbReference>